<keyword evidence="2" id="KW-0808">Transferase</keyword>
<feature type="domain" description="Methyltransferase" evidence="3">
    <location>
        <begin position="53"/>
        <end position="147"/>
    </location>
</feature>
<dbReference type="PANTHER" id="PTHR43861:SF1">
    <property type="entry name" value="TRANS-ACONITATE 2-METHYLTRANSFERASE"/>
    <property type="match status" value="1"/>
</dbReference>
<keyword evidence="1 4" id="KW-0489">Methyltransferase</keyword>
<proteinExistence type="predicted"/>
<evidence type="ECO:0000313" key="5">
    <source>
        <dbReference type="Proteomes" id="UP000626242"/>
    </source>
</evidence>
<dbReference type="InterPro" id="IPR041698">
    <property type="entry name" value="Methyltransf_25"/>
</dbReference>
<dbReference type="RefSeq" id="WP_251832968.1">
    <property type="nucleotide sequence ID" value="NZ_JACSPS010000002.1"/>
</dbReference>
<keyword evidence="5" id="KW-1185">Reference proteome</keyword>
<dbReference type="SUPFAM" id="SSF53335">
    <property type="entry name" value="S-adenosyl-L-methionine-dependent methyltransferases"/>
    <property type="match status" value="1"/>
</dbReference>
<evidence type="ECO:0000313" key="4">
    <source>
        <dbReference type="EMBL" id="MBD8017755.1"/>
    </source>
</evidence>
<dbReference type="EMBL" id="JACSPS010000002">
    <property type="protein sequence ID" value="MBD8017755.1"/>
    <property type="molecule type" value="Genomic_DNA"/>
</dbReference>
<name>A0ABR8WL08_9FLAO</name>
<dbReference type="InterPro" id="IPR029063">
    <property type="entry name" value="SAM-dependent_MTases_sf"/>
</dbReference>
<dbReference type="GO" id="GO:0032259">
    <property type="term" value="P:methylation"/>
    <property type="evidence" value="ECO:0007669"/>
    <property type="project" value="UniProtKB-KW"/>
</dbReference>
<evidence type="ECO:0000256" key="1">
    <source>
        <dbReference type="ARBA" id="ARBA00022603"/>
    </source>
</evidence>
<comment type="caution">
    <text evidence="4">The sequence shown here is derived from an EMBL/GenBank/DDBJ whole genome shotgun (WGS) entry which is preliminary data.</text>
</comment>
<gene>
    <name evidence="4" type="ORF">H9628_04665</name>
</gene>
<dbReference type="GO" id="GO:0008168">
    <property type="term" value="F:methyltransferase activity"/>
    <property type="evidence" value="ECO:0007669"/>
    <property type="project" value="UniProtKB-KW"/>
</dbReference>
<dbReference type="Pfam" id="PF13649">
    <property type="entry name" value="Methyltransf_25"/>
    <property type="match status" value="1"/>
</dbReference>
<dbReference type="Proteomes" id="UP000626242">
    <property type="component" value="Unassembled WGS sequence"/>
</dbReference>
<organism evidence="4 5">
    <name type="scientific">Kaistella pullorum</name>
    <dbReference type="NCBI Taxonomy" id="2763074"/>
    <lineage>
        <taxon>Bacteria</taxon>
        <taxon>Pseudomonadati</taxon>
        <taxon>Bacteroidota</taxon>
        <taxon>Flavobacteriia</taxon>
        <taxon>Flavobacteriales</taxon>
        <taxon>Weeksellaceae</taxon>
        <taxon>Chryseobacterium group</taxon>
        <taxon>Kaistella</taxon>
    </lineage>
</organism>
<evidence type="ECO:0000259" key="3">
    <source>
        <dbReference type="Pfam" id="PF13649"/>
    </source>
</evidence>
<evidence type="ECO:0000256" key="2">
    <source>
        <dbReference type="ARBA" id="ARBA00022679"/>
    </source>
</evidence>
<dbReference type="CDD" id="cd02440">
    <property type="entry name" value="AdoMet_MTases"/>
    <property type="match status" value="1"/>
</dbReference>
<dbReference type="Gene3D" id="3.40.50.150">
    <property type="entry name" value="Vaccinia Virus protein VP39"/>
    <property type="match status" value="1"/>
</dbReference>
<protein>
    <submittedName>
        <fullName evidence="4">Class I SAM-dependent methyltransferase</fullName>
    </submittedName>
</protein>
<accession>A0ABR8WL08</accession>
<dbReference type="PANTHER" id="PTHR43861">
    <property type="entry name" value="TRANS-ACONITATE 2-METHYLTRANSFERASE-RELATED"/>
    <property type="match status" value="1"/>
</dbReference>
<reference evidence="4 5" key="1">
    <citation type="submission" date="2020-08" db="EMBL/GenBank/DDBJ databases">
        <title>A Genomic Blueprint of the Chicken Gut Microbiome.</title>
        <authorList>
            <person name="Gilroy R."/>
            <person name="Ravi A."/>
            <person name="Getino M."/>
            <person name="Pursley I."/>
            <person name="Horton D.L."/>
            <person name="Alikhan N.-F."/>
            <person name="Baker D."/>
            <person name="Gharbi K."/>
            <person name="Hall N."/>
            <person name="Watson M."/>
            <person name="Adriaenssens E.M."/>
            <person name="Foster-Nyarko E."/>
            <person name="Jarju S."/>
            <person name="Secka A."/>
            <person name="Antonio M."/>
            <person name="Oren A."/>
            <person name="Chaudhuri R."/>
            <person name="La Ragione R.M."/>
            <person name="Hildebrand F."/>
            <person name="Pallen M.J."/>
        </authorList>
    </citation>
    <scope>NUCLEOTIDE SEQUENCE [LARGE SCALE GENOMIC DNA]</scope>
    <source>
        <strain evidence="4 5">Sa1CVA4</strain>
    </source>
</reference>
<sequence>MENYLDINRNSWNARVEPHLKSDFYFVDEFLSGRTSLNSIELGLLGDVKGKKILHLQCHFGQDSISLSRMGATVTGIDFSEKAIEAAKDLAEKCGTNTRFLVADLYQLPELLTGKFDIVYTSYGTIGWLPDLGRWAKVISHFLSPGGKFIFVEFHPFVWIFDDDFTHIKYNYFNEKPIVETAAGTYAEKTAPLVLDYVTWNHPTSAVLTSLINANLEIQQFNEYDWSPYACFHHNEEFEKGKYRIPQYGNKIPHVYSLTAVKKES</sequence>